<evidence type="ECO:0000313" key="2">
    <source>
        <dbReference type="Proteomes" id="UP001347146"/>
    </source>
</evidence>
<keyword evidence="2" id="KW-1185">Reference proteome</keyword>
<protein>
    <recommendedName>
        <fullName evidence="3">Aminoglycoside phosphotransferase</fullName>
    </recommendedName>
</protein>
<organism evidence="1 2">
    <name type="scientific">Gordonia sesuvii</name>
    <dbReference type="NCBI Taxonomy" id="3116777"/>
    <lineage>
        <taxon>Bacteria</taxon>
        <taxon>Bacillati</taxon>
        <taxon>Actinomycetota</taxon>
        <taxon>Actinomycetes</taxon>
        <taxon>Mycobacteriales</taxon>
        <taxon>Gordoniaceae</taxon>
        <taxon>Gordonia</taxon>
    </lineage>
</organism>
<reference evidence="1 2" key="1">
    <citation type="submission" date="2024-01" db="EMBL/GenBank/DDBJ databases">
        <title>Draft genome sequence of Gordonia sp. LSe1-13.</title>
        <authorList>
            <person name="Suphannarot A."/>
            <person name="Mingma R."/>
        </authorList>
    </citation>
    <scope>NUCLEOTIDE SEQUENCE [LARGE SCALE GENOMIC DNA]</scope>
    <source>
        <strain evidence="1 2">LSe1-13</strain>
    </source>
</reference>
<dbReference type="EMBL" id="JAZDUF010000002">
    <property type="protein sequence ID" value="MEE3850169.1"/>
    <property type="molecule type" value="Genomic_DNA"/>
</dbReference>
<name>A0ABU7MAN8_9ACTN</name>
<dbReference type="InterPro" id="IPR011009">
    <property type="entry name" value="Kinase-like_dom_sf"/>
</dbReference>
<evidence type="ECO:0008006" key="3">
    <source>
        <dbReference type="Google" id="ProtNLM"/>
    </source>
</evidence>
<dbReference type="Proteomes" id="UP001347146">
    <property type="component" value="Unassembled WGS sequence"/>
</dbReference>
<gene>
    <name evidence="1" type="ORF">VZC37_07475</name>
</gene>
<evidence type="ECO:0000313" key="1">
    <source>
        <dbReference type="EMBL" id="MEE3850169.1"/>
    </source>
</evidence>
<proteinExistence type="predicted"/>
<dbReference type="RefSeq" id="WP_330431846.1">
    <property type="nucleotide sequence ID" value="NZ_JAZDUF010000002.1"/>
</dbReference>
<comment type="caution">
    <text evidence="1">The sequence shown here is derived from an EMBL/GenBank/DDBJ whole genome shotgun (WGS) entry which is preliminary data.</text>
</comment>
<sequence>MNTTTSFGQLHMDTREVAQLLGLPEITAVEVAELEYDLPALTTGSRWRVDVTTPAGSLALVVKIARDVRHSPIFDLIPADLAEAAARGLPWEIEPDVYRSELGDVVPPGMSLPRCYAVQAIDEHSAAIWIQRVDHDTAWTTQTYADAARALGRFAASSEVGRIADRVGHPSGPHQARTYFDGRLRPQFVDLYRAGEIWSHPIVARHVTPALRARLFALIDLMPQLIDEIEALPLLSAHGDACPNNLLNIGEHEFVVIDWAFFGRSRVGFDLTQLTNSAIDLGRMPADRLPELQDVCLRHYRLGLADSGFELDLDALTRAHHIQLAAFSAVSAIPLEQLPAEDAGDPALDALMHERMGALDHMLGSVGL</sequence>
<accession>A0ABU7MAN8</accession>
<dbReference type="SUPFAM" id="SSF56112">
    <property type="entry name" value="Protein kinase-like (PK-like)"/>
    <property type="match status" value="1"/>
</dbReference>